<evidence type="ECO:0000256" key="5">
    <source>
        <dbReference type="ARBA" id="ARBA00023040"/>
    </source>
</evidence>
<dbReference type="InterPro" id="IPR000337">
    <property type="entry name" value="GPCR_3"/>
</dbReference>
<evidence type="ECO:0000256" key="8">
    <source>
        <dbReference type="ARBA" id="ARBA00023180"/>
    </source>
</evidence>
<evidence type="ECO:0000256" key="1">
    <source>
        <dbReference type="ARBA" id="ARBA00004651"/>
    </source>
</evidence>
<dbReference type="PROSITE" id="PS50259">
    <property type="entry name" value="G_PROTEIN_RECEP_F3_4"/>
    <property type="match status" value="1"/>
</dbReference>
<dbReference type="PANTHER" id="PTHR24060">
    <property type="entry name" value="METABOTROPIC GLUTAMATE RECEPTOR"/>
    <property type="match status" value="1"/>
</dbReference>
<keyword evidence="3 10" id="KW-0812">Transmembrane</keyword>
<keyword evidence="4 10" id="KW-1133">Transmembrane helix</keyword>
<reference evidence="12" key="1">
    <citation type="journal article" date="2008" name="Nature">
        <title>The amphioxus genome and the evolution of the chordate karyotype.</title>
        <authorList>
            <consortium name="US DOE Joint Genome Institute (JGI-PGF)"/>
            <person name="Putnam N.H."/>
            <person name="Butts T."/>
            <person name="Ferrier D.E.K."/>
            <person name="Furlong R.F."/>
            <person name="Hellsten U."/>
            <person name="Kawashima T."/>
            <person name="Robinson-Rechavi M."/>
            <person name="Shoguchi E."/>
            <person name="Terry A."/>
            <person name="Yu J.-K."/>
            <person name="Benito-Gutierrez E.L."/>
            <person name="Dubchak I."/>
            <person name="Garcia-Fernandez J."/>
            <person name="Gibson-Brown J.J."/>
            <person name="Grigoriev I.V."/>
            <person name="Horton A.C."/>
            <person name="de Jong P.J."/>
            <person name="Jurka J."/>
            <person name="Kapitonov V.V."/>
            <person name="Kohara Y."/>
            <person name="Kuroki Y."/>
            <person name="Lindquist E."/>
            <person name="Lucas S."/>
            <person name="Osoegawa K."/>
            <person name="Pennacchio L.A."/>
            <person name="Salamov A.A."/>
            <person name="Satou Y."/>
            <person name="Sauka-Spengler T."/>
            <person name="Schmutz J."/>
            <person name="Shin-I T."/>
            <person name="Toyoda A."/>
            <person name="Bronner-Fraser M."/>
            <person name="Fujiyama A."/>
            <person name="Holland L.Z."/>
            <person name="Holland P.W.H."/>
            <person name="Satoh N."/>
            <person name="Rokhsar D.S."/>
        </authorList>
    </citation>
    <scope>NUCLEOTIDE SEQUENCE [LARGE SCALE GENOMIC DNA]</scope>
    <source>
        <strain evidence="12">S238N-H82</strain>
        <tissue evidence="12">Testes</tissue>
    </source>
</reference>
<accession>C3ZM83</accession>
<dbReference type="Pfam" id="PF01094">
    <property type="entry name" value="ANF_receptor"/>
    <property type="match status" value="1"/>
</dbReference>
<evidence type="ECO:0000256" key="3">
    <source>
        <dbReference type="ARBA" id="ARBA00022692"/>
    </source>
</evidence>
<keyword evidence="7" id="KW-0675">Receptor</keyword>
<feature type="transmembrane region" description="Helical" evidence="10">
    <location>
        <begin position="624"/>
        <end position="645"/>
    </location>
</feature>
<comment type="subcellular location">
    <subcellularLocation>
        <location evidence="1">Cell membrane</location>
        <topology evidence="1">Multi-pass membrane protein</topology>
    </subcellularLocation>
</comment>
<feature type="transmembrane region" description="Helical" evidence="10">
    <location>
        <begin position="683"/>
        <end position="702"/>
    </location>
</feature>
<dbReference type="InterPro" id="IPR050726">
    <property type="entry name" value="mGluR"/>
</dbReference>
<feature type="domain" description="G-protein coupled receptors family 3 profile" evidence="11">
    <location>
        <begin position="515"/>
        <end position="744"/>
    </location>
</feature>
<sequence>DGTVILGGLFPIHGYNGYDQCGPLLGPSRVQRLLAMAQAVDDVNNNPDILSGVTLGYAIFDTCSRESIALNQSLNFIQHHCDKKVSCQRQEQYSNLVGVVGASFSTSSMLVSHVLALQQIPMISYISTSHLLSDKTQYPFFLRTATPDNLQAEAIVDLLQYFNWTYVSLVYSDGGYGFEGMRSLQEEVGQTDICIATIQQICRSSTEGEAENVIRKLQSYPEARVVIMFTTIFETNMLLSASLRLNTTGQFVWVGSDGWGTTTEELSGNEMAALGAITFQPATCEGSFTAFHVDRNNPWLGEMIAAGMIQNTTCNLTTDACHTVMAAETDDSIVHYVRDAVFAYAHALDSMMRAYICHTPTVSISFNNSYPCIPHPRDTLLNTTFDGSCGQVKFDSNGDVMGRYDVRNLQRRAGGGFEHVIIGKWDSIDRSISQDADPSNPDVLWVPKSVCSEPCPEDRQRVQLPNPCCWDCVPCPHNHVVVNGTSCVQCSLLETVDANECVTIPPVWLSHSSYTGTILTAISLGGAVSTLVAFFVFVTHHEHPLIKASHITLHHLSRLILLGLFEGYVHVLVICWKPTYVTCLINRLMFGADFTLIYAPLLTKLNQVYRIFSGASSSVVKPRFIGSHAQVFISVLLVLIQVMTYPNVSKTWRSLFVPHCRLWYRHITSSTPIRSDNNRTFDVVASILYNLFIILLCTYYAFKTRSLPACYNESRFISFQVYTTVVLWVAFIATYFSMSTPINR</sequence>
<dbReference type="InterPro" id="IPR011500">
    <property type="entry name" value="GPCR_3_9-Cys_dom"/>
</dbReference>
<feature type="non-terminal residue" evidence="12">
    <location>
        <position position="1"/>
    </location>
</feature>
<evidence type="ECO:0000259" key="11">
    <source>
        <dbReference type="PROSITE" id="PS50259"/>
    </source>
</evidence>
<protein>
    <recommendedName>
        <fullName evidence="11">G-protein coupled receptors family 3 profile domain-containing protein</fullName>
    </recommendedName>
</protein>
<dbReference type="Gene3D" id="2.10.50.30">
    <property type="entry name" value="GPCR, family 3, nine cysteines domain"/>
    <property type="match status" value="1"/>
</dbReference>
<dbReference type="STRING" id="7739.C3ZM83"/>
<keyword evidence="2" id="KW-1003">Cell membrane</keyword>
<evidence type="ECO:0000256" key="6">
    <source>
        <dbReference type="ARBA" id="ARBA00023136"/>
    </source>
</evidence>
<evidence type="ECO:0000256" key="4">
    <source>
        <dbReference type="ARBA" id="ARBA00022989"/>
    </source>
</evidence>
<keyword evidence="9" id="KW-0807">Transducer</keyword>
<evidence type="ECO:0000256" key="9">
    <source>
        <dbReference type="ARBA" id="ARBA00023224"/>
    </source>
</evidence>
<dbReference type="InterPro" id="IPR038550">
    <property type="entry name" value="GPCR_3_9-Cys_sf"/>
</dbReference>
<dbReference type="InterPro" id="IPR017978">
    <property type="entry name" value="GPCR_3_C"/>
</dbReference>
<dbReference type="Pfam" id="PF00003">
    <property type="entry name" value="7tm_3"/>
    <property type="match status" value="1"/>
</dbReference>
<evidence type="ECO:0000256" key="2">
    <source>
        <dbReference type="ARBA" id="ARBA00022475"/>
    </source>
</evidence>
<dbReference type="InParanoid" id="C3ZM83"/>
<feature type="transmembrane region" description="Helical" evidence="10">
    <location>
        <begin position="559"/>
        <end position="579"/>
    </location>
</feature>
<keyword evidence="8" id="KW-0325">Glycoprotein</keyword>
<dbReference type="Pfam" id="PF07562">
    <property type="entry name" value="NCD3G"/>
    <property type="match status" value="1"/>
</dbReference>
<dbReference type="EMBL" id="GG666644">
    <property type="protein sequence ID" value="EEN46339.1"/>
    <property type="molecule type" value="Genomic_DNA"/>
</dbReference>
<feature type="transmembrane region" description="Helical" evidence="10">
    <location>
        <begin position="714"/>
        <end position="736"/>
    </location>
</feature>
<dbReference type="FunFam" id="3.40.50.2300:FF:000145">
    <property type="entry name" value="Glutamate receptor, metabotropic"/>
    <property type="match status" value="1"/>
</dbReference>
<dbReference type="GO" id="GO:0004930">
    <property type="term" value="F:G protein-coupled receptor activity"/>
    <property type="evidence" value="ECO:0007669"/>
    <property type="project" value="UniProtKB-KW"/>
</dbReference>
<keyword evidence="6 10" id="KW-0472">Membrane</keyword>
<evidence type="ECO:0000256" key="10">
    <source>
        <dbReference type="SAM" id="Phobius"/>
    </source>
</evidence>
<keyword evidence="5" id="KW-0297">G-protein coupled receptor</keyword>
<feature type="transmembrane region" description="Helical" evidence="10">
    <location>
        <begin position="514"/>
        <end position="538"/>
    </location>
</feature>
<name>C3ZM83_BRAFL</name>
<evidence type="ECO:0000313" key="12">
    <source>
        <dbReference type="EMBL" id="EEN46339.1"/>
    </source>
</evidence>
<dbReference type="SUPFAM" id="SSF53822">
    <property type="entry name" value="Periplasmic binding protein-like I"/>
    <property type="match status" value="1"/>
</dbReference>
<dbReference type="Gene3D" id="3.40.50.2300">
    <property type="match status" value="2"/>
</dbReference>
<dbReference type="InterPro" id="IPR028082">
    <property type="entry name" value="Peripla_BP_I"/>
</dbReference>
<dbReference type="InterPro" id="IPR001828">
    <property type="entry name" value="ANF_lig-bd_rcpt"/>
</dbReference>
<dbReference type="eggNOG" id="KOG1056">
    <property type="taxonomic scope" value="Eukaryota"/>
</dbReference>
<gene>
    <name evidence="12" type="ORF">BRAFLDRAFT_216282</name>
</gene>
<dbReference type="AlphaFoldDB" id="C3ZM83"/>
<dbReference type="GO" id="GO:0005886">
    <property type="term" value="C:plasma membrane"/>
    <property type="evidence" value="ECO:0007669"/>
    <property type="project" value="UniProtKB-SubCell"/>
</dbReference>
<proteinExistence type="predicted"/>
<evidence type="ECO:0000256" key="7">
    <source>
        <dbReference type="ARBA" id="ARBA00023170"/>
    </source>
</evidence>
<dbReference type="PRINTS" id="PR00248">
    <property type="entry name" value="GPCRMGR"/>
</dbReference>
<organism>
    <name type="scientific">Branchiostoma floridae</name>
    <name type="common">Florida lancelet</name>
    <name type="synonym">Amphioxus</name>
    <dbReference type="NCBI Taxonomy" id="7739"/>
    <lineage>
        <taxon>Eukaryota</taxon>
        <taxon>Metazoa</taxon>
        <taxon>Chordata</taxon>
        <taxon>Cephalochordata</taxon>
        <taxon>Leptocardii</taxon>
        <taxon>Amphioxiformes</taxon>
        <taxon>Branchiostomatidae</taxon>
        <taxon>Branchiostoma</taxon>
    </lineage>
</organism>